<dbReference type="Proteomes" id="UP001279734">
    <property type="component" value="Unassembled WGS sequence"/>
</dbReference>
<gene>
    <name evidence="1" type="ORF">Nepgr_012804</name>
</gene>
<name>A0AAD3XNF0_NEPGR</name>
<dbReference type="AlphaFoldDB" id="A0AAD3XNF0"/>
<proteinExistence type="predicted"/>
<organism evidence="1 2">
    <name type="scientific">Nepenthes gracilis</name>
    <name type="common">Slender pitcher plant</name>
    <dbReference type="NCBI Taxonomy" id="150966"/>
    <lineage>
        <taxon>Eukaryota</taxon>
        <taxon>Viridiplantae</taxon>
        <taxon>Streptophyta</taxon>
        <taxon>Embryophyta</taxon>
        <taxon>Tracheophyta</taxon>
        <taxon>Spermatophyta</taxon>
        <taxon>Magnoliopsida</taxon>
        <taxon>eudicotyledons</taxon>
        <taxon>Gunneridae</taxon>
        <taxon>Pentapetalae</taxon>
        <taxon>Caryophyllales</taxon>
        <taxon>Nepenthaceae</taxon>
        <taxon>Nepenthes</taxon>
    </lineage>
</organism>
<comment type="caution">
    <text evidence="1">The sequence shown here is derived from an EMBL/GenBank/DDBJ whole genome shotgun (WGS) entry which is preliminary data.</text>
</comment>
<dbReference type="EMBL" id="BSYO01000010">
    <property type="protein sequence ID" value="GMH10963.1"/>
    <property type="molecule type" value="Genomic_DNA"/>
</dbReference>
<accession>A0AAD3XNF0</accession>
<evidence type="ECO:0000313" key="1">
    <source>
        <dbReference type="EMBL" id="GMH10963.1"/>
    </source>
</evidence>
<protein>
    <submittedName>
        <fullName evidence="1">Uncharacterized protein</fullName>
    </submittedName>
</protein>
<evidence type="ECO:0000313" key="2">
    <source>
        <dbReference type="Proteomes" id="UP001279734"/>
    </source>
</evidence>
<sequence length="161" mass="17998">MIGLPSDQALVENDDIHLISRIAMSRLTTSSRPSPPARILLLSSAVKSEFGLWRISLLKILELEVIKLLLLKGFTRTRRSSGRKTYIECMLLDELLLTMGLNSLTMAASAARNMGERDHMAEYVSCLDDGDETQIRVLGNISATTDRSSNDIFFRTILLVR</sequence>
<reference evidence="1" key="1">
    <citation type="submission" date="2023-05" db="EMBL/GenBank/DDBJ databases">
        <title>Nepenthes gracilis genome sequencing.</title>
        <authorList>
            <person name="Fukushima K."/>
        </authorList>
    </citation>
    <scope>NUCLEOTIDE SEQUENCE</scope>
    <source>
        <strain evidence="1">SING2019-196</strain>
    </source>
</reference>
<keyword evidence="2" id="KW-1185">Reference proteome</keyword>